<keyword evidence="3" id="KW-0862">Zinc</keyword>
<evidence type="ECO:0000256" key="1">
    <source>
        <dbReference type="ARBA" id="ARBA00022723"/>
    </source>
</evidence>
<dbReference type="GO" id="GO:0003677">
    <property type="term" value="F:DNA binding"/>
    <property type="evidence" value="ECO:0007669"/>
    <property type="project" value="InterPro"/>
</dbReference>
<gene>
    <name evidence="9" type="primary">bed-2</name>
    <name evidence="7 9" type="ORF">CBG13281</name>
    <name evidence="7" type="ORF">CBG_13281</name>
</gene>
<dbReference type="RefSeq" id="XP_002641414.1">
    <property type="nucleotide sequence ID" value="XM_002641368.1"/>
</dbReference>
<dbReference type="GeneID" id="8583406"/>
<proteinExistence type="predicted"/>
<accession>A8XHG8</accession>
<evidence type="ECO:0000313" key="7">
    <source>
        <dbReference type="EMBL" id="CAP32092.1"/>
    </source>
</evidence>
<dbReference type="Proteomes" id="UP000008549">
    <property type="component" value="Unassembled WGS sequence"/>
</dbReference>
<dbReference type="InterPro" id="IPR003656">
    <property type="entry name" value="Znf_BED"/>
</dbReference>
<protein>
    <submittedName>
        <fullName evidence="7">Protein CBG13281</fullName>
    </submittedName>
</protein>
<reference evidence="7 8" key="2">
    <citation type="journal article" date="2011" name="PLoS Genet.">
        <title>Caenorhabditis briggsae recombinant inbred line genotypes reveal inter-strain incompatibility and the evolution of recombination.</title>
        <authorList>
            <person name="Ross J.A."/>
            <person name="Koboldt D.C."/>
            <person name="Staisch J.E."/>
            <person name="Chamberlin H.M."/>
            <person name="Gupta B.P."/>
            <person name="Miller R.D."/>
            <person name="Baird S.E."/>
            <person name="Haag E.S."/>
        </authorList>
    </citation>
    <scope>NUCLEOTIDE SEQUENCE [LARGE SCALE GENOMIC DNA]</scope>
    <source>
        <strain evidence="7 8">AF16</strain>
    </source>
</reference>
<dbReference type="PANTHER" id="PTHR34396:SF25">
    <property type="entry name" value="BOUNDARY ELEMENT ASSOCIATED FACTOR"/>
    <property type="match status" value="1"/>
</dbReference>
<feature type="domain" description="BED-type" evidence="6">
    <location>
        <begin position="412"/>
        <end position="464"/>
    </location>
</feature>
<dbReference type="CTD" id="8583406"/>
<sequence length="803" mass="86787">MTSLLGGPFSDALHTALASQLNVLSQKTSDSDGPTTFSSSSSVDSPPYDPMSLIGTAGMVEQNGAILDMFKEGLFAALVNPPPTDVAHSDTASSESPEPVAPSGEHEENQNGTEENHSAALSLIQSFGTPIGNSESDFSDATIRDLMPVLAAAQAPNGGSSPYGGSGSNGLHLAAGSNSSPSAWARNAGRKKSHPVWDFFKDLKDSTGAGGVICLHCTWSGDDRSPNNLRTHLKKFHSDDGIFNRFSEKLAKYSGAPALRVSPSTGPLLKGPPKKLPLLLLHIYSSLFFLFVHLLVFFCPGVQEYLCRKWGGDHTMSRRKQQDSTLVMEHPHSKDDSAFYDSSIATDGAEIDASQLMALLEQHTASSSSSSVTEAPMVAALLKKETMDKELSPLTAARANEILFAAGMRPHKKTSEIWEHYKCLNEKQNVECIYCWKVLKRNDSSTKSMWGHMNAYHQDVLRDGTTRKKIKRPAGSGCMDFDETPTQPYVKRVRGGGNTSTGSVPHGLPSMVKMEQKPIIDSMAFFQQLQQTGTLSDADFSSFANGSSLNFLDSLPKSSEVININSGFVKKEELEDDTENHVEAASSSSTDEPVKSESPDTYGSPNTSTNEDNQLADFVRSLSNTNPVMFAMLNAAGAGNSTPPQSFPSVSTQSSKPPTTASTATSVTVNTATRSASPTTTHDTSNGSLSPSKLEKDPSSFSLSEGHCAAQLMSMALDLEMTMSYHKRRLDIELCFESNKTVDGKQGVRKVICLTDLGKEIRITERINGAVKDTELWVKTDFNQFHWAIRGKCQKCFNKASQP</sequence>
<feature type="compositionally biased region" description="Basic and acidic residues" evidence="5">
    <location>
        <begin position="104"/>
        <end position="116"/>
    </location>
</feature>
<keyword evidence="8" id="KW-1185">Reference proteome</keyword>
<feature type="compositionally biased region" description="Low complexity" evidence="5">
    <location>
        <begin position="31"/>
        <end position="49"/>
    </location>
</feature>
<name>A8XHG8_CAEBR</name>
<feature type="compositionally biased region" description="Polar residues" evidence="5">
    <location>
        <begin position="599"/>
        <end position="612"/>
    </location>
</feature>
<evidence type="ECO:0000259" key="6">
    <source>
        <dbReference type="PROSITE" id="PS50808"/>
    </source>
</evidence>
<dbReference type="InterPro" id="IPR053031">
    <property type="entry name" value="Cuticle_assoc_protein"/>
</dbReference>
<dbReference type="Pfam" id="PF02892">
    <property type="entry name" value="zf-BED"/>
    <property type="match status" value="1"/>
</dbReference>
<keyword evidence="1" id="KW-0479">Metal-binding</keyword>
<dbReference type="FunCoup" id="A8XHG8">
    <property type="interactions" value="642"/>
</dbReference>
<reference evidence="7 8" key="1">
    <citation type="journal article" date="2003" name="PLoS Biol.">
        <title>The genome sequence of Caenorhabditis briggsae: a platform for comparative genomics.</title>
        <authorList>
            <person name="Stein L.D."/>
            <person name="Bao Z."/>
            <person name="Blasiar D."/>
            <person name="Blumenthal T."/>
            <person name="Brent M.R."/>
            <person name="Chen N."/>
            <person name="Chinwalla A."/>
            <person name="Clarke L."/>
            <person name="Clee C."/>
            <person name="Coghlan A."/>
            <person name="Coulson A."/>
            <person name="D'Eustachio P."/>
            <person name="Fitch D.H."/>
            <person name="Fulton L.A."/>
            <person name="Fulton R.E."/>
            <person name="Griffiths-Jones S."/>
            <person name="Harris T.W."/>
            <person name="Hillier L.W."/>
            <person name="Kamath R."/>
            <person name="Kuwabara P.E."/>
            <person name="Mardis E.R."/>
            <person name="Marra M.A."/>
            <person name="Miner T.L."/>
            <person name="Minx P."/>
            <person name="Mullikin J.C."/>
            <person name="Plumb R.W."/>
            <person name="Rogers J."/>
            <person name="Schein J.E."/>
            <person name="Sohrmann M."/>
            <person name="Spieth J."/>
            <person name="Stajich J.E."/>
            <person name="Wei C."/>
            <person name="Willey D."/>
            <person name="Wilson R.K."/>
            <person name="Durbin R."/>
            <person name="Waterston R.H."/>
        </authorList>
    </citation>
    <scope>NUCLEOTIDE SEQUENCE [LARGE SCALE GENOMIC DNA]</scope>
    <source>
        <strain evidence="7 8">AF16</strain>
    </source>
</reference>
<feature type="compositionally biased region" description="Low complexity" evidence="5">
    <location>
        <begin position="92"/>
        <end position="103"/>
    </location>
</feature>
<feature type="region of interest" description="Disordered" evidence="5">
    <location>
        <begin position="25"/>
        <end position="49"/>
    </location>
</feature>
<dbReference type="eggNOG" id="ENOG502SSXC">
    <property type="taxonomic scope" value="Eukaryota"/>
</dbReference>
<dbReference type="AlphaFoldDB" id="A8XHG8"/>
<dbReference type="GO" id="GO:0005634">
    <property type="term" value="C:nucleus"/>
    <property type="evidence" value="ECO:0000318"/>
    <property type="project" value="GO_Central"/>
</dbReference>
<dbReference type="KEGG" id="cbr:CBG_13281"/>
<dbReference type="PROSITE" id="PS50808">
    <property type="entry name" value="ZF_BED"/>
    <property type="match status" value="2"/>
</dbReference>
<evidence type="ECO:0000256" key="2">
    <source>
        <dbReference type="ARBA" id="ARBA00022771"/>
    </source>
</evidence>
<feature type="region of interest" description="Disordered" evidence="5">
    <location>
        <begin position="636"/>
        <end position="702"/>
    </location>
</feature>
<feature type="region of interest" description="Disordered" evidence="5">
    <location>
        <begin position="572"/>
        <end position="612"/>
    </location>
</feature>
<dbReference type="EMBL" id="HE601226">
    <property type="protein sequence ID" value="CAP32092.1"/>
    <property type="molecule type" value="Genomic_DNA"/>
</dbReference>
<dbReference type="STRING" id="6238.A8XHG8"/>
<dbReference type="InParanoid" id="A8XHG8"/>
<evidence type="ECO:0000256" key="5">
    <source>
        <dbReference type="SAM" id="MobiDB-lite"/>
    </source>
</evidence>
<dbReference type="HOGENOM" id="CLU_366480_0_0_1"/>
<dbReference type="WormBase" id="CBG13281">
    <property type="protein sequence ID" value="CBP40346"/>
    <property type="gene ID" value="WBGene00034062"/>
    <property type="gene designation" value="Cbr-bed-2"/>
</dbReference>
<feature type="region of interest" description="Disordered" evidence="5">
    <location>
        <begin position="158"/>
        <end position="187"/>
    </location>
</feature>
<evidence type="ECO:0000313" key="9">
    <source>
        <dbReference type="WormBase" id="CBG13281"/>
    </source>
</evidence>
<dbReference type="SUPFAM" id="SSF57667">
    <property type="entry name" value="beta-beta-alpha zinc fingers"/>
    <property type="match status" value="1"/>
</dbReference>
<dbReference type="SMART" id="SM00614">
    <property type="entry name" value="ZnF_BED"/>
    <property type="match status" value="2"/>
</dbReference>
<dbReference type="GO" id="GO:0008270">
    <property type="term" value="F:zinc ion binding"/>
    <property type="evidence" value="ECO:0007669"/>
    <property type="project" value="UniProtKB-KW"/>
</dbReference>
<dbReference type="PANTHER" id="PTHR34396">
    <property type="entry name" value="OS03G0264950 PROTEIN-RELATED"/>
    <property type="match status" value="1"/>
</dbReference>
<evidence type="ECO:0000256" key="3">
    <source>
        <dbReference type="ARBA" id="ARBA00022833"/>
    </source>
</evidence>
<dbReference type="GO" id="GO:0006357">
    <property type="term" value="P:regulation of transcription by RNA polymerase II"/>
    <property type="evidence" value="ECO:0000318"/>
    <property type="project" value="GO_Central"/>
</dbReference>
<feature type="compositionally biased region" description="Polar residues" evidence="5">
    <location>
        <begin position="639"/>
        <end position="650"/>
    </location>
</feature>
<dbReference type="InterPro" id="IPR036236">
    <property type="entry name" value="Znf_C2H2_sf"/>
</dbReference>
<evidence type="ECO:0000313" key="8">
    <source>
        <dbReference type="Proteomes" id="UP000008549"/>
    </source>
</evidence>
<dbReference type="OMA" id="PPYDPMS"/>
<feature type="domain" description="BED-type" evidence="6">
    <location>
        <begin position="191"/>
        <end position="237"/>
    </location>
</feature>
<evidence type="ECO:0000256" key="4">
    <source>
        <dbReference type="PROSITE-ProRule" id="PRU00027"/>
    </source>
</evidence>
<feature type="compositionally biased region" description="Low complexity" evidence="5">
    <location>
        <begin position="651"/>
        <end position="677"/>
    </location>
</feature>
<organism evidence="7 8">
    <name type="scientific">Caenorhabditis briggsae</name>
    <dbReference type="NCBI Taxonomy" id="6238"/>
    <lineage>
        <taxon>Eukaryota</taxon>
        <taxon>Metazoa</taxon>
        <taxon>Ecdysozoa</taxon>
        <taxon>Nematoda</taxon>
        <taxon>Chromadorea</taxon>
        <taxon>Rhabditida</taxon>
        <taxon>Rhabditina</taxon>
        <taxon>Rhabditomorpha</taxon>
        <taxon>Rhabditoidea</taxon>
        <taxon>Rhabditidae</taxon>
        <taxon>Peloderinae</taxon>
        <taxon>Caenorhabditis</taxon>
    </lineage>
</organism>
<feature type="compositionally biased region" description="Polar residues" evidence="5">
    <location>
        <begin position="678"/>
        <end position="691"/>
    </location>
</feature>
<keyword evidence="2 4" id="KW-0863">Zinc-finger</keyword>
<feature type="region of interest" description="Disordered" evidence="5">
    <location>
        <begin position="81"/>
        <end position="116"/>
    </location>
</feature>